<dbReference type="InterPro" id="IPR037238">
    <property type="entry name" value="YbiA-like_sf"/>
</dbReference>
<dbReference type="EMBL" id="BMJO01000001">
    <property type="protein sequence ID" value="GGE42310.1"/>
    <property type="molecule type" value="Genomic_DNA"/>
</dbReference>
<evidence type="ECO:0000313" key="8">
    <source>
        <dbReference type="EMBL" id="TCO31087.1"/>
    </source>
</evidence>
<dbReference type="InterPro" id="IPR050792">
    <property type="entry name" value="ADP-ribosylglycohydrolase"/>
</dbReference>
<evidence type="ECO:0000313" key="10">
    <source>
        <dbReference type="Proteomes" id="UP000622648"/>
    </source>
</evidence>
<keyword evidence="4" id="KW-0378">Hydrolase</keyword>
<comment type="catalytic activity">
    <reaction evidence="2">
        <text>2,5-diamino-6-hydroxy-4-(5-phosphoribosylamino)-pyrimidine + H2O = 2,5,6-triamino-4-hydroxypyrimidine + D-ribose 5-phosphate</text>
        <dbReference type="Rhea" id="RHEA:23436"/>
        <dbReference type="ChEBI" id="CHEBI:15377"/>
        <dbReference type="ChEBI" id="CHEBI:58614"/>
        <dbReference type="ChEBI" id="CHEBI:78346"/>
        <dbReference type="ChEBI" id="CHEBI:137796"/>
    </reaction>
</comment>
<keyword evidence="5" id="KW-0460">Magnesium</keyword>
<proteinExistence type="inferred from homology"/>
<name>A0A4R2HLN2_9SPHI</name>
<comment type="caution">
    <text evidence="8">The sequence shown here is derived from an EMBL/GenBank/DDBJ whole genome shotgun (WGS) entry which is preliminary data.</text>
</comment>
<feature type="binding site" evidence="5">
    <location>
        <position position="54"/>
    </location>
    <ligand>
        <name>Mg(2+)</name>
        <dbReference type="ChEBI" id="CHEBI:18420"/>
        <label>1</label>
    </ligand>
</feature>
<feature type="binding site" evidence="5">
    <location>
        <position position="53"/>
    </location>
    <ligand>
        <name>Mg(2+)</name>
        <dbReference type="ChEBI" id="CHEBI:18420"/>
        <label>1</label>
    </ligand>
</feature>
<evidence type="ECO:0000256" key="4">
    <source>
        <dbReference type="ARBA" id="ARBA00022801"/>
    </source>
</evidence>
<evidence type="ECO:0000256" key="5">
    <source>
        <dbReference type="PIRSR" id="PIRSR605502-1"/>
    </source>
</evidence>
<dbReference type="Pfam" id="PF03747">
    <property type="entry name" value="ADP_ribosyl_GH"/>
    <property type="match status" value="1"/>
</dbReference>
<feature type="binding site" evidence="5">
    <location>
        <position position="55"/>
    </location>
    <ligand>
        <name>Mg(2+)</name>
        <dbReference type="ChEBI" id="CHEBI:18420"/>
        <label>1</label>
    </ligand>
</feature>
<dbReference type="RefSeq" id="WP_165877843.1">
    <property type="nucleotide sequence ID" value="NZ_BMJO01000001.1"/>
</dbReference>
<reference evidence="8 9" key="3">
    <citation type="submission" date="2019-03" db="EMBL/GenBank/DDBJ databases">
        <title>Genomic Encyclopedia of Type Strains, Phase IV (KMG-IV): sequencing the most valuable type-strain genomes for metagenomic binning, comparative biology and taxonomic classification.</title>
        <authorList>
            <person name="Goeker M."/>
        </authorList>
    </citation>
    <scope>NUCLEOTIDE SEQUENCE [LARGE SCALE GENOMIC DNA]</scope>
    <source>
        <strain evidence="8 9">DSM 103236</strain>
    </source>
</reference>
<dbReference type="Proteomes" id="UP000295684">
    <property type="component" value="Unassembled WGS sequence"/>
</dbReference>
<evidence type="ECO:0000256" key="3">
    <source>
        <dbReference type="ARBA" id="ARBA00010702"/>
    </source>
</evidence>
<organism evidence="8 9">
    <name type="scientific">Pedobacter psychrotolerans</name>
    <dbReference type="NCBI Taxonomy" id="1843235"/>
    <lineage>
        <taxon>Bacteria</taxon>
        <taxon>Pseudomonadati</taxon>
        <taxon>Bacteroidota</taxon>
        <taxon>Sphingobacteriia</taxon>
        <taxon>Sphingobacteriales</taxon>
        <taxon>Sphingobacteriaceae</taxon>
        <taxon>Pedobacter</taxon>
    </lineage>
</organism>
<reference evidence="10" key="2">
    <citation type="journal article" date="2019" name="Int. J. Syst. Evol. Microbiol.">
        <title>The Global Catalogue of Microorganisms (GCM) 10K type strain sequencing project: providing services to taxonomists for standard genome sequencing and annotation.</title>
        <authorList>
            <consortium name="The Broad Institute Genomics Platform"/>
            <consortium name="The Broad Institute Genome Sequencing Center for Infectious Disease"/>
            <person name="Wu L."/>
            <person name="Ma J."/>
        </authorList>
    </citation>
    <scope>NUCLEOTIDE SEQUENCE [LARGE SCALE GENOMIC DNA]</scope>
    <source>
        <strain evidence="10">CGMCC 1.15644</strain>
    </source>
</reference>
<dbReference type="InterPro" id="IPR012816">
    <property type="entry name" value="NADAR"/>
</dbReference>
<evidence type="ECO:0000256" key="2">
    <source>
        <dbReference type="ARBA" id="ARBA00000751"/>
    </source>
</evidence>
<sequence length="498" mass="56588">MKSKVVQSALFGLAIGDALGVPVEFQSRVYLTQNPVEEMKGYGTHNQSVGTWSDDSSLTFCLAESLCNGYNLDDIAQKFLKWYNADLWTPHGKVFDIGIATSKAINKIANGTDPVLCGGNNETDNGNGSLMRILPMLFYLRNEDNLQVIFEKVEEVSSITHAHFRSVFACFIYIVYGLELLKGCDKKAAYQNMKGTVKKFITQNAFEPKEINLFERILQRDIANVPEHEIYSSGYVLHSLEASLWCVLTTQNYKDAVLKAVNLGEDTDTTAAIAGGLAGLIYGFESIPQEWMNVLVKRTEIENLCEQLDQAFMSKQKYSVSAIKESDEFFFFWEHQVPEDGILTKSCLTQWWDAPFIVDQVNYRTAEHWMMSKKAELFNDDIVLNKILAATSPEEVKKLGRQVKNYDEAMWLENRYHIVKEGNFHKFSQNQELREFLIRTGEKVLAEASPVDLIWGIGLAEDHQDATIPEKWKGLNLLGFALMEVRDEMKLSDLHVDF</sequence>
<feature type="domain" description="NADAR" evidence="6">
    <location>
        <begin position="331"/>
        <end position="489"/>
    </location>
</feature>
<dbReference type="PANTHER" id="PTHR16222:SF24">
    <property type="entry name" value="ADP-RIBOSYLHYDROLASE ARH3"/>
    <property type="match status" value="1"/>
</dbReference>
<gene>
    <name evidence="8" type="ORF">EV200_101534</name>
    <name evidence="7" type="ORF">GCM10011413_05260</name>
</gene>
<evidence type="ECO:0000313" key="7">
    <source>
        <dbReference type="EMBL" id="GGE42310.1"/>
    </source>
</evidence>
<feature type="binding site" evidence="5">
    <location>
        <position position="269"/>
    </location>
    <ligand>
        <name>Mg(2+)</name>
        <dbReference type="ChEBI" id="CHEBI:18420"/>
        <label>1</label>
    </ligand>
</feature>
<dbReference type="AlphaFoldDB" id="A0A4R2HLN2"/>
<reference evidence="7" key="1">
    <citation type="journal article" date="2014" name="Int. J. Syst. Evol. Microbiol.">
        <title>Complete genome of a new Firmicutes species belonging to the dominant human colonic microbiota ('Ruminococcus bicirculans') reveals two chromosomes and a selective capacity to utilize plant glucans.</title>
        <authorList>
            <consortium name="NISC Comparative Sequencing Program"/>
            <person name="Wegmann U."/>
            <person name="Louis P."/>
            <person name="Goesmann A."/>
            <person name="Henrissat B."/>
            <person name="Duncan S.H."/>
            <person name="Flint H.J."/>
        </authorList>
    </citation>
    <scope>NUCLEOTIDE SEQUENCE</scope>
    <source>
        <strain evidence="7">CGMCC 1.15644</strain>
    </source>
</reference>
<keyword evidence="5" id="KW-0479">Metal-binding</keyword>
<comment type="cofactor">
    <cofactor evidence="5">
        <name>Mg(2+)</name>
        <dbReference type="ChEBI" id="CHEBI:18420"/>
    </cofactor>
    <text evidence="5">Binds 2 magnesium ions per subunit.</text>
</comment>
<comment type="similarity">
    <text evidence="3">Belongs to the ADP-ribosylglycohydrolase family.</text>
</comment>
<dbReference type="CDD" id="cd15457">
    <property type="entry name" value="NADAR"/>
    <property type="match status" value="1"/>
</dbReference>
<dbReference type="GO" id="GO:0016787">
    <property type="term" value="F:hydrolase activity"/>
    <property type="evidence" value="ECO:0007669"/>
    <property type="project" value="UniProtKB-KW"/>
</dbReference>
<evidence type="ECO:0000259" key="6">
    <source>
        <dbReference type="Pfam" id="PF08719"/>
    </source>
</evidence>
<dbReference type="EMBL" id="SLWO01000001">
    <property type="protein sequence ID" value="TCO31087.1"/>
    <property type="molecule type" value="Genomic_DNA"/>
</dbReference>
<keyword evidence="10" id="KW-1185">Reference proteome</keyword>
<comment type="catalytic activity">
    <reaction evidence="1">
        <text>5-amino-6-(5-phospho-D-ribosylamino)uracil + H2O = 5,6-diaminouracil + D-ribose 5-phosphate</text>
        <dbReference type="Rhea" id="RHEA:55020"/>
        <dbReference type="ChEBI" id="CHEBI:15377"/>
        <dbReference type="ChEBI" id="CHEBI:46252"/>
        <dbReference type="ChEBI" id="CHEBI:58453"/>
        <dbReference type="ChEBI" id="CHEBI:78346"/>
    </reaction>
</comment>
<protein>
    <submittedName>
        <fullName evidence="8">RibA/ribD-fused uncharacterized protein</fullName>
    </submittedName>
</protein>
<dbReference type="Gene3D" id="1.10.4080.10">
    <property type="entry name" value="ADP-ribosylation/Crystallin J1"/>
    <property type="match status" value="1"/>
</dbReference>
<dbReference type="InterPro" id="IPR036705">
    <property type="entry name" value="Ribosyl_crysJ1_sf"/>
</dbReference>
<evidence type="ECO:0000313" key="9">
    <source>
        <dbReference type="Proteomes" id="UP000295684"/>
    </source>
</evidence>
<dbReference type="Proteomes" id="UP000622648">
    <property type="component" value="Unassembled WGS sequence"/>
</dbReference>
<dbReference type="PANTHER" id="PTHR16222">
    <property type="entry name" value="ADP-RIBOSYLGLYCOHYDROLASE"/>
    <property type="match status" value="1"/>
</dbReference>
<feature type="binding site" evidence="5">
    <location>
        <position position="266"/>
    </location>
    <ligand>
        <name>Mg(2+)</name>
        <dbReference type="ChEBI" id="CHEBI:18420"/>
        <label>1</label>
    </ligand>
</feature>
<dbReference type="InterPro" id="IPR005502">
    <property type="entry name" value="Ribosyl_crysJ1"/>
</dbReference>
<evidence type="ECO:0000256" key="1">
    <source>
        <dbReference type="ARBA" id="ARBA00000022"/>
    </source>
</evidence>
<dbReference type="Pfam" id="PF08719">
    <property type="entry name" value="NADAR"/>
    <property type="match status" value="1"/>
</dbReference>
<feature type="binding site" evidence="5">
    <location>
        <position position="268"/>
    </location>
    <ligand>
        <name>Mg(2+)</name>
        <dbReference type="ChEBI" id="CHEBI:18420"/>
        <label>1</label>
    </ligand>
</feature>
<dbReference type="SUPFAM" id="SSF143990">
    <property type="entry name" value="YbiA-like"/>
    <property type="match status" value="1"/>
</dbReference>
<accession>A0A4R2HLN2</accession>
<dbReference type="Gene3D" id="1.10.357.40">
    <property type="entry name" value="YbiA-like"/>
    <property type="match status" value="1"/>
</dbReference>
<dbReference type="NCBIfam" id="TIGR02464">
    <property type="entry name" value="ribofla_fusion"/>
    <property type="match status" value="1"/>
</dbReference>
<reference evidence="7" key="4">
    <citation type="submission" date="2024-05" db="EMBL/GenBank/DDBJ databases">
        <authorList>
            <person name="Sun Q."/>
            <person name="Zhou Y."/>
        </authorList>
    </citation>
    <scope>NUCLEOTIDE SEQUENCE</scope>
    <source>
        <strain evidence="7">CGMCC 1.15644</strain>
    </source>
</reference>
<dbReference type="GO" id="GO:0046872">
    <property type="term" value="F:metal ion binding"/>
    <property type="evidence" value="ECO:0007669"/>
    <property type="project" value="UniProtKB-KW"/>
</dbReference>
<dbReference type="SUPFAM" id="SSF101478">
    <property type="entry name" value="ADP-ribosylglycohydrolase"/>
    <property type="match status" value="1"/>
</dbReference>